<sequence>MKIILSLLISFFLFISCGSNAETTKNEIETSAENYDYVIAFGSCNRQDEAQPLWNAILQEKPDLFLWGGDNIYADTDDMDELEADYQIQKKQPDYQKLIKTTPILGTWDDHDYGKNDAGRNWEYKEESQQLFLDFFNVAEDDPRREREGVYHAENFREAGKTIKVIVLDTRYFRSELQKSKEKGKRYEPDYSGTILGTKQWEWLESELKNSTADYNVILSSIQILSAEHGFETWGNFPSEVEKLEKLLQTSKAKNVILLSGDRHISEFSEKNIEELDYPLVDFTSSGMTHSYSNFSGEPNQYRIGEVVSDLSYGLLKFDFNTGEVMMQMRGVGNKLQQEYLVKYKD</sequence>
<dbReference type="InterPro" id="IPR029052">
    <property type="entry name" value="Metallo-depent_PP-like"/>
</dbReference>
<evidence type="ECO:0000259" key="2">
    <source>
        <dbReference type="Pfam" id="PF09423"/>
    </source>
</evidence>
<feature type="chain" id="PRO_5006389486" evidence="1">
    <location>
        <begin position="22"/>
        <end position="346"/>
    </location>
</feature>
<dbReference type="OrthoDB" id="9763616at2"/>
<dbReference type="SUPFAM" id="SSF56300">
    <property type="entry name" value="Metallo-dependent phosphatases"/>
    <property type="match status" value="1"/>
</dbReference>
<proteinExistence type="predicted"/>
<evidence type="ECO:0000313" key="3">
    <source>
        <dbReference type="EMBL" id="KRG28970.1"/>
    </source>
</evidence>
<dbReference type="Pfam" id="PF09423">
    <property type="entry name" value="PhoD"/>
    <property type="match status" value="1"/>
</dbReference>
<gene>
    <name evidence="3" type="ORF">APR42_03310</name>
</gene>
<keyword evidence="4" id="KW-1185">Reference proteome</keyword>
<dbReference type="Gene3D" id="3.60.21.70">
    <property type="entry name" value="PhoD-like phosphatase"/>
    <property type="match status" value="1"/>
</dbReference>
<dbReference type="STRING" id="270918.APR42_03310"/>
<dbReference type="InterPro" id="IPR018946">
    <property type="entry name" value="PhoD-like_MPP"/>
</dbReference>
<evidence type="ECO:0000256" key="1">
    <source>
        <dbReference type="SAM" id="SignalP"/>
    </source>
</evidence>
<evidence type="ECO:0000313" key="4">
    <source>
        <dbReference type="Proteomes" id="UP000051643"/>
    </source>
</evidence>
<feature type="signal peptide" evidence="1">
    <location>
        <begin position="1"/>
        <end position="21"/>
    </location>
</feature>
<protein>
    <submittedName>
        <fullName evidence="3">Alkaline phosphatase</fullName>
    </submittedName>
</protein>
<accession>A0A0Q9ZH39</accession>
<dbReference type="PANTHER" id="PTHR33987">
    <property type="entry name" value="CALCINEURIN-LIKE METALLO-PHOSPHOESTERASE SUPERFAMILY PROTEIN"/>
    <property type="match status" value="1"/>
</dbReference>
<dbReference type="PANTHER" id="PTHR33987:SF1">
    <property type="entry name" value="CALCINEURIN-LIKE METALLO-PHOSPHOESTERASE SUPERFAMILY PROTEIN"/>
    <property type="match status" value="1"/>
</dbReference>
<keyword evidence="1" id="KW-0732">Signal</keyword>
<dbReference type="PROSITE" id="PS51257">
    <property type="entry name" value="PROKAR_LIPOPROTEIN"/>
    <property type="match status" value="1"/>
</dbReference>
<name>A0A0Q9ZH39_9FLAO</name>
<dbReference type="RefSeq" id="WP_057481445.1">
    <property type="nucleotide sequence ID" value="NZ_BMWR01000003.1"/>
</dbReference>
<dbReference type="CDD" id="cd07389">
    <property type="entry name" value="MPP_PhoD"/>
    <property type="match status" value="1"/>
</dbReference>
<dbReference type="InterPro" id="IPR038607">
    <property type="entry name" value="PhoD-like_sf"/>
</dbReference>
<dbReference type="AlphaFoldDB" id="A0A0Q9ZH39"/>
<organism evidence="3 4">
    <name type="scientific">Salegentibacter mishustinae</name>
    <dbReference type="NCBI Taxonomy" id="270918"/>
    <lineage>
        <taxon>Bacteria</taxon>
        <taxon>Pseudomonadati</taxon>
        <taxon>Bacteroidota</taxon>
        <taxon>Flavobacteriia</taxon>
        <taxon>Flavobacteriales</taxon>
        <taxon>Flavobacteriaceae</taxon>
        <taxon>Salegentibacter</taxon>
    </lineage>
</organism>
<dbReference type="Proteomes" id="UP000051643">
    <property type="component" value="Unassembled WGS sequence"/>
</dbReference>
<dbReference type="EMBL" id="LKTP01000012">
    <property type="protein sequence ID" value="KRG28970.1"/>
    <property type="molecule type" value="Genomic_DNA"/>
</dbReference>
<reference evidence="3" key="1">
    <citation type="submission" date="2015-10" db="EMBL/GenBank/DDBJ databases">
        <title>Draft genome sequence of Salegentibacter mishustinae KCTC 12263.</title>
        <authorList>
            <person name="Lin W."/>
            <person name="Zheng Q."/>
        </authorList>
    </citation>
    <scope>NUCLEOTIDE SEQUENCE [LARGE SCALE GENOMIC DNA]</scope>
    <source>
        <strain evidence="3">KCTC 12263</strain>
    </source>
</reference>
<comment type="caution">
    <text evidence="3">The sequence shown here is derived from an EMBL/GenBank/DDBJ whole genome shotgun (WGS) entry which is preliminary data.</text>
</comment>
<feature type="domain" description="PhoD-like phosphatase metallophosphatase" evidence="2">
    <location>
        <begin position="43"/>
        <end position="270"/>
    </location>
</feature>